<reference evidence="6 7" key="1">
    <citation type="journal article" date="2019" name="Int. J. Syst. Evol. Microbiol.">
        <title>The Global Catalogue of Microorganisms (GCM) 10K type strain sequencing project: providing services to taxonomists for standard genome sequencing and annotation.</title>
        <authorList>
            <consortium name="The Broad Institute Genomics Platform"/>
            <consortium name="The Broad Institute Genome Sequencing Center for Infectious Disease"/>
            <person name="Wu L."/>
            <person name="Ma J."/>
        </authorList>
    </citation>
    <scope>NUCLEOTIDE SEQUENCE [LARGE SCALE GENOMIC DNA]</scope>
    <source>
        <strain evidence="6 7">JCM 15575</strain>
    </source>
</reference>
<protein>
    <submittedName>
        <fullName evidence="6">GntR family transcriptional regulator</fullName>
    </submittedName>
</protein>
<evidence type="ECO:0000313" key="6">
    <source>
        <dbReference type="EMBL" id="GAA1680108.1"/>
    </source>
</evidence>
<dbReference type="PANTHER" id="PTHR43537:SF41">
    <property type="entry name" value="TRANSCRIPTIONAL REGULATORY PROTEIN"/>
    <property type="match status" value="1"/>
</dbReference>
<dbReference type="PROSITE" id="PS50949">
    <property type="entry name" value="HTH_GNTR"/>
    <property type="match status" value="1"/>
</dbReference>
<evidence type="ECO:0000256" key="4">
    <source>
        <dbReference type="SAM" id="MobiDB-lite"/>
    </source>
</evidence>
<evidence type="ECO:0000313" key="7">
    <source>
        <dbReference type="Proteomes" id="UP001500596"/>
    </source>
</evidence>
<feature type="region of interest" description="Disordered" evidence="4">
    <location>
        <begin position="1"/>
        <end position="22"/>
    </location>
</feature>
<keyword evidence="3" id="KW-0804">Transcription</keyword>
<dbReference type="PRINTS" id="PR00035">
    <property type="entry name" value="HTHGNTR"/>
</dbReference>
<keyword evidence="2" id="KW-0238">DNA-binding</keyword>
<dbReference type="InterPro" id="IPR008920">
    <property type="entry name" value="TF_FadR/GntR_C"/>
</dbReference>
<dbReference type="Gene3D" id="1.20.120.530">
    <property type="entry name" value="GntR ligand-binding domain-like"/>
    <property type="match status" value="1"/>
</dbReference>
<dbReference type="RefSeq" id="WP_344055091.1">
    <property type="nucleotide sequence ID" value="NZ_BAAAPK010000001.1"/>
</dbReference>
<dbReference type="EMBL" id="BAAAPK010000001">
    <property type="protein sequence ID" value="GAA1680108.1"/>
    <property type="molecule type" value="Genomic_DNA"/>
</dbReference>
<dbReference type="SUPFAM" id="SSF48008">
    <property type="entry name" value="GntR ligand-binding domain-like"/>
    <property type="match status" value="1"/>
</dbReference>
<organism evidence="6 7">
    <name type="scientific">Microbacterium lacus</name>
    <dbReference type="NCBI Taxonomy" id="415217"/>
    <lineage>
        <taxon>Bacteria</taxon>
        <taxon>Bacillati</taxon>
        <taxon>Actinomycetota</taxon>
        <taxon>Actinomycetes</taxon>
        <taxon>Micrococcales</taxon>
        <taxon>Microbacteriaceae</taxon>
        <taxon>Microbacterium</taxon>
    </lineage>
</organism>
<dbReference type="InterPro" id="IPR011711">
    <property type="entry name" value="GntR_C"/>
</dbReference>
<gene>
    <name evidence="6" type="ORF">GCM10009807_25100</name>
</gene>
<name>A0ABN2H1G8_9MICO</name>
<comment type="caution">
    <text evidence="6">The sequence shown here is derived from an EMBL/GenBank/DDBJ whole genome shotgun (WGS) entry which is preliminary data.</text>
</comment>
<dbReference type="InterPro" id="IPR000524">
    <property type="entry name" value="Tscrpt_reg_HTH_GntR"/>
</dbReference>
<dbReference type="SMART" id="SM00895">
    <property type="entry name" value="FCD"/>
    <property type="match status" value="1"/>
</dbReference>
<dbReference type="SUPFAM" id="SSF46785">
    <property type="entry name" value="Winged helix' DNA-binding domain"/>
    <property type="match status" value="1"/>
</dbReference>
<evidence type="ECO:0000256" key="3">
    <source>
        <dbReference type="ARBA" id="ARBA00023163"/>
    </source>
</evidence>
<dbReference type="InterPro" id="IPR036390">
    <property type="entry name" value="WH_DNA-bd_sf"/>
</dbReference>
<feature type="domain" description="HTH gntR-type" evidence="5">
    <location>
        <begin position="22"/>
        <end position="89"/>
    </location>
</feature>
<dbReference type="InterPro" id="IPR036388">
    <property type="entry name" value="WH-like_DNA-bd_sf"/>
</dbReference>
<dbReference type="Gene3D" id="1.10.10.10">
    <property type="entry name" value="Winged helix-like DNA-binding domain superfamily/Winged helix DNA-binding domain"/>
    <property type="match status" value="1"/>
</dbReference>
<keyword evidence="7" id="KW-1185">Reference proteome</keyword>
<proteinExistence type="predicted"/>
<dbReference type="PANTHER" id="PTHR43537">
    <property type="entry name" value="TRANSCRIPTIONAL REGULATOR, GNTR FAMILY"/>
    <property type="match status" value="1"/>
</dbReference>
<dbReference type="Pfam" id="PF07729">
    <property type="entry name" value="FCD"/>
    <property type="match status" value="1"/>
</dbReference>
<sequence length="234" mass="26146">MSVPRTGAPAARAVRPTPDGHGAAGIRVADALRTSILDGDYVPGERIRQEVLAERYGASRVPVREALRTLEAEGLITLVANTGAWVAQISLAECEEMYQIRERIEPLLLRLNLPLLQPGDVAELERLADAMETADVEEFLSLDRTFHLSCYDLAPTSVLGDLVVQLWNRTQHYRRAFTRVFRSEGDRSVHHEHHLLVAAIRRGDADEAERVLAGHIRRTRLELARHPEVFAGPE</sequence>
<dbReference type="Proteomes" id="UP001500596">
    <property type="component" value="Unassembled WGS sequence"/>
</dbReference>
<accession>A0ABN2H1G8</accession>
<keyword evidence="1" id="KW-0805">Transcription regulation</keyword>
<evidence type="ECO:0000256" key="1">
    <source>
        <dbReference type="ARBA" id="ARBA00023015"/>
    </source>
</evidence>
<dbReference type="CDD" id="cd07377">
    <property type="entry name" value="WHTH_GntR"/>
    <property type="match status" value="1"/>
</dbReference>
<dbReference type="SMART" id="SM00345">
    <property type="entry name" value="HTH_GNTR"/>
    <property type="match status" value="1"/>
</dbReference>
<evidence type="ECO:0000259" key="5">
    <source>
        <dbReference type="PROSITE" id="PS50949"/>
    </source>
</evidence>
<evidence type="ECO:0000256" key="2">
    <source>
        <dbReference type="ARBA" id="ARBA00023125"/>
    </source>
</evidence>
<dbReference type="Pfam" id="PF00392">
    <property type="entry name" value="GntR"/>
    <property type="match status" value="1"/>
</dbReference>